<dbReference type="GO" id="GO:0005524">
    <property type="term" value="F:ATP binding"/>
    <property type="evidence" value="ECO:0007669"/>
    <property type="project" value="UniProtKB-UniRule"/>
</dbReference>
<dbReference type="InterPro" id="IPR005479">
    <property type="entry name" value="CPAse_ATP-bd"/>
</dbReference>
<comment type="caution">
    <text evidence="6">The sequence shown here is derived from an EMBL/GenBank/DDBJ whole genome shotgun (WGS) entry which is preliminary data.</text>
</comment>
<keyword evidence="1" id="KW-0436">Ligase</keyword>
<dbReference type="Gene3D" id="3.30.1490.20">
    <property type="entry name" value="ATP-grasp fold, A domain"/>
    <property type="match status" value="1"/>
</dbReference>
<dbReference type="GO" id="GO:0046872">
    <property type="term" value="F:metal ion binding"/>
    <property type="evidence" value="ECO:0007669"/>
    <property type="project" value="InterPro"/>
</dbReference>
<name>A0A316E7X9_9BACT</name>
<dbReference type="InterPro" id="IPR052032">
    <property type="entry name" value="ATP-dep_AA_Ligase"/>
</dbReference>
<dbReference type="AlphaFoldDB" id="A0A316E7X9"/>
<accession>A0A316E7X9</accession>
<dbReference type="InterPro" id="IPR013815">
    <property type="entry name" value="ATP_grasp_subdomain_1"/>
</dbReference>
<dbReference type="SUPFAM" id="SSF56059">
    <property type="entry name" value="Glutathione synthetase ATP-binding domain-like"/>
    <property type="match status" value="1"/>
</dbReference>
<evidence type="ECO:0000313" key="6">
    <source>
        <dbReference type="EMBL" id="PWK26176.1"/>
    </source>
</evidence>
<dbReference type="OrthoDB" id="9803907at2"/>
<dbReference type="RefSeq" id="WP_109743381.1">
    <property type="nucleotide sequence ID" value="NZ_QGGO01000013.1"/>
</dbReference>
<evidence type="ECO:0000256" key="4">
    <source>
        <dbReference type="PROSITE-ProRule" id="PRU00409"/>
    </source>
</evidence>
<dbReference type="Pfam" id="PF15632">
    <property type="entry name" value="ATPgrasp_Ter"/>
    <property type="match status" value="1"/>
</dbReference>
<keyword evidence="2 4" id="KW-0547">Nucleotide-binding</keyword>
<dbReference type="PANTHER" id="PTHR43585">
    <property type="entry name" value="FUMIPYRROLE BIOSYNTHESIS PROTEIN C"/>
    <property type="match status" value="1"/>
</dbReference>
<keyword evidence="7" id="KW-1185">Reference proteome</keyword>
<dbReference type="Gene3D" id="3.40.50.20">
    <property type="match status" value="1"/>
</dbReference>
<dbReference type="PANTHER" id="PTHR43585:SF2">
    <property type="entry name" value="ATP-GRASP ENZYME FSQD"/>
    <property type="match status" value="1"/>
</dbReference>
<dbReference type="Proteomes" id="UP000245489">
    <property type="component" value="Unassembled WGS sequence"/>
</dbReference>
<evidence type="ECO:0000259" key="5">
    <source>
        <dbReference type="PROSITE" id="PS50975"/>
    </source>
</evidence>
<dbReference type="EMBL" id="QGGO01000013">
    <property type="protein sequence ID" value="PWK26176.1"/>
    <property type="molecule type" value="Genomic_DNA"/>
</dbReference>
<gene>
    <name evidence="6" type="ORF">LV89_02657</name>
</gene>
<dbReference type="GO" id="GO:0016874">
    <property type="term" value="F:ligase activity"/>
    <property type="evidence" value="ECO:0007669"/>
    <property type="project" value="UniProtKB-KW"/>
</dbReference>
<evidence type="ECO:0000313" key="7">
    <source>
        <dbReference type="Proteomes" id="UP000245489"/>
    </source>
</evidence>
<proteinExistence type="predicted"/>
<dbReference type="Gene3D" id="3.30.470.20">
    <property type="entry name" value="ATP-grasp fold, B domain"/>
    <property type="match status" value="1"/>
</dbReference>
<protein>
    <submittedName>
        <fullName evidence="6">Carbamoyl-phosphate synthase large subunit</fullName>
    </submittedName>
</protein>
<reference evidence="6 7" key="1">
    <citation type="submission" date="2018-05" db="EMBL/GenBank/DDBJ databases">
        <title>Genomic Encyclopedia of Archaeal and Bacterial Type Strains, Phase II (KMG-II): from individual species to whole genera.</title>
        <authorList>
            <person name="Goeker M."/>
        </authorList>
    </citation>
    <scope>NUCLEOTIDE SEQUENCE [LARGE SCALE GENOMIC DNA]</scope>
    <source>
        <strain evidence="6 7">DSM 22214</strain>
    </source>
</reference>
<keyword evidence="3 4" id="KW-0067">ATP-binding</keyword>
<organism evidence="6 7">
    <name type="scientific">Arcicella aurantiaca</name>
    <dbReference type="NCBI Taxonomy" id="591202"/>
    <lineage>
        <taxon>Bacteria</taxon>
        <taxon>Pseudomonadati</taxon>
        <taxon>Bacteroidota</taxon>
        <taxon>Cytophagia</taxon>
        <taxon>Cytophagales</taxon>
        <taxon>Flectobacillaceae</taxon>
        <taxon>Arcicella</taxon>
    </lineage>
</organism>
<evidence type="ECO:0000256" key="1">
    <source>
        <dbReference type="ARBA" id="ARBA00022598"/>
    </source>
</evidence>
<dbReference type="PROSITE" id="PS50975">
    <property type="entry name" value="ATP_GRASP"/>
    <property type="match status" value="1"/>
</dbReference>
<evidence type="ECO:0000256" key="3">
    <source>
        <dbReference type="ARBA" id="ARBA00022840"/>
    </source>
</evidence>
<sequence length="312" mass="35006">MPDNQLNILFLGGAKRVSLAERLISAGKSLGKEVKIFSYELDKYVPIAGVGEVIIGLKWKDEQIYTHLTEIVNQYQIHIILPFVDPATLTASVLKEKLPNVFIPVSSIETCDIFFDKAKANQWFLGENFPVPHQDLSKFPLIAKPIKGSASQGIEKIENEAELTQFLASHQAEDYLIQGFIEGDEYTVDCYVDIEGEIMSIVPRKRLETISGEVSKSITEKDDLLIEFSAQILKKANFLGAITIQFLKDSTDAYIMEINPRLGGGVITSIEAGADIPLMILKDYLNIKNTKVTNWTNNLLMMRANREFFIQT</sequence>
<dbReference type="PROSITE" id="PS00867">
    <property type="entry name" value="CPSASE_2"/>
    <property type="match status" value="1"/>
</dbReference>
<dbReference type="InterPro" id="IPR011761">
    <property type="entry name" value="ATP-grasp"/>
</dbReference>
<feature type="domain" description="ATP-grasp" evidence="5">
    <location>
        <begin position="95"/>
        <end position="285"/>
    </location>
</feature>
<evidence type="ECO:0000256" key="2">
    <source>
        <dbReference type="ARBA" id="ARBA00022741"/>
    </source>
</evidence>